<keyword evidence="1" id="KW-1133">Transmembrane helix</keyword>
<gene>
    <name evidence="2" type="ORF">RchiOBHm_Chr7g0234261</name>
</gene>
<organism evidence="2 3">
    <name type="scientific">Rosa chinensis</name>
    <name type="common">China rose</name>
    <dbReference type="NCBI Taxonomy" id="74649"/>
    <lineage>
        <taxon>Eukaryota</taxon>
        <taxon>Viridiplantae</taxon>
        <taxon>Streptophyta</taxon>
        <taxon>Embryophyta</taxon>
        <taxon>Tracheophyta</taxon>
        <taxon>Spermatophyta</taxon>
        <taxon>Magnoliopsida</taxon>
        <taxon>eudicotyledons</taxon>
        <taxon>Gunneridae</taxon>
        <taxon>Pentapetalae</taxon>
        <taxon>rosids</taxon>
        <taxon>fabids</taxon>
        <taxon>Rosales</taxon>
        <taxon>Rosaceae</taxon>
        <taxon>Rosoideae</taxon>
        <taxon>Rosoideae incertae sedis</taxon>
        <taxon>Rosa</taxon>
    </lineage>
</organism>
<sequence length="99" mass="11933">MEINGATLSCRDMRLLLSNAKSLTLKPNVQPTILHNTLFFFFTQLFFFFFLHTIFFSCTFLFLELSFYIHNFFFFFFLELSFLSKITYPHTYSFVTSHF</sequence>
<protein>
    <submittedName>
        <fullName evidence="2">Uncharacterized protein</fullName>
    </submittedName>
</protein>
<evidence type="ECO:0000256" key="1">
    <source>
        <dbReference type="SAM" id="Phobius"/>
    </source>
</evidence>
<dbReference type="AlphaFoldDB" id="A0A2P6PGD4"/>
<dbReference type="Gramene" id="PRQ20995">
    <property type="protein sequence ID" value="PRQ20995"/>
    <property type="gene ID" value="RchiOBHm_Chr7g0234261"/>
</dbReference>
<accession>A0A2P6PGD4</accession>
<feature type="transmembrane region" description="Helical" evidence="1">
    <location>
        <begin position="68"/>
        <end position="88"/>
    </location>
</feature>
<comment type="caution">
    <text evidence="2">The sequence shown here is derived from an EMBL/GenBank/DDBJ whole genome shotgun (WGS) entry which is preliminary data.</text>
</comment>
<dbReference type="Proteomes" id="UP000238479">
    <property type="component" value="Chromosome 7"/>
</dbReference>
<evidence type="ECO:0000313" key="3">
    <source>
        <dbReference type="Proteomes" id="UP000238479"/>
    </source>
</evidence>
<feature type="transmembrane region" description="Helical" evidence="1">
    <location>
        <begin position="38"/>
        <end position="62"/>
    </location>
</feature>
<name>A0A2P6PGD4_ROSCH</name>
<keyword evidence="3" id="KW-1185">Reference proteome</keyword>
<evidence type="ECO:0000313" key="2">
    <source>
        <dbReference type="EMBL" id="PRQ20995.1"/>
    </source>
</evidence>
<keyword evidence="1" id="KW-0812">Transmembrane</keyword>
<dbReference type="EMBL" id="PDCK01000045">
    <property type="protein sequence ID" value="PRQ20995.1"/>
    <property type="molecule type" value="Genomic_DNA"/>
</dbReference>
<proteinExistence type="predicted"/>
<keyword evidence="1" id="KW-0472">Membrane</keyword>
<reference evidence="2 3" key="1">
    <citation type="journal article" date="2018" name="Nat. Genet.">
        <title>The Rosa genome provides new insights in the design of modern roses.</title>
        <authorList>
            <person name="Bendahmane M."/>
        </authorList>
    </citation>
    <scope>NUCLEOTIDE SEQUENCE [LARGE SCALE GENOMIC DNA]</scope>
    <source>
        <strain evidence="3">cv. Old Blush</strain>
    </source>
</reference>